<keyword evidence="2 10" id="KW-0645">Protease</keyword>
<dbReference type="EMBL" id="LR899011">
    <property type="protein sequence ID" value="CAD7084527.1"/>
    <property type="molecule type" value="Genomic_DNA"/>
</dbReference>
<evidence type="ECO:0000256" key="2">
    <source>
        <dbReference type="ARBA" id="ARBA00022670"/>
    </source>
</evidence>
<dbReference type="SUPFAM" id="SSF50494">
    <property type="entry name" value="Trypsin-like serine proteases"/>
    <property type="match status" value="2"/>
</dbReference>
<name>A0A7R8YTA7_HERIL</name>
<proteinExistence type="predicted"/>
<keyword evidence="7" id="KW-1015">Disulfide bond</keyword>
<keyword evidence="1" id="KW-0768">Sushi</keyword>
<evidence type="ECO:0000256" key="3">
    <source>
        <dbReference type="ARBA" id="ARBA00022729"/>
    </source>
</evidence>
<evidence type="ECO:0000313" key="13">
    <source>
        <dbReference type="EMBL" id="CAD7084527.1"/>
    </source>
</evidence>
<evidence type="ECO:0000256" key="1">
    <source>
        <dbReference type="ARBA" id="ARBA00022659"/>
    </source>
</evidence>
<dbReference type="PROSITE" id="PS50240">
    <property type="entry name" value="TRYPSIN_DOM"/>
    <property type="match status" value="2"/>
</dbReference>
<evidence type="ECO:0000256" key="9">
    <source>
        <dbReference type="ARBA" id="ARBA00066707"/>
    </source>
</evidence>
<keyword evidence="3 11" id="KW-0732">Signal</keyword>
<dbReference type="SMART" id="SM00020">
    <property type="entry name" value="Tryp_SPc"/>
    <property type="match status" value="1"/>
</dbReference>
<organism evidence="13 14">
    <name type="scientific">Hermetia illucens</name>
    <name type="common">Black soldier fly</name>
    <dbReference type="NCBI Taxonomy" id="343691"/>
    <lineage>
        <taxon>Eukaryota</taxon>
        <taxon>Metazoa</taxon>
        <taxon>Ecdysozoa</taxon>
        <taxon>Arthropoda</taxon>
        <taxon>Hexapoda</taxon>
        <taxon>Insecta</taxon>
        <taxon>Pterygota</taxon>
        <taxon>Neoptera</taxon>
        <taxon>Endopterygota</taxon>
        <taxon>Diptera</taxon>
        <taxon>Brachycera</taxon>
        <taxon>Stratiomyomorpha</taxon>
        <taxon>Stratiomyidae</taxon>
        <taxon>Hermetiinae</taxon>
        <taxon>Hermetia</taxon>
    </lineage>
</organism>
<dbReference type="PROSITE" id="PS00135">
    <property type="entry name" value="TRYPSIN_SER"/>
    <property type="match status" value="1"/>
</dbReference>
<feature type="domain" description="Peptidase S1" evidence="12">
    <location>
        <begin position="28"/>
        <end position="265"/>
    </location>
</feature>
<comment type="catalytic activity">
    <reaction evidence="8">
        <text>Selective cleavage of 103-Arg-|-Ser-104 and 124-Ile-|-Ile-125 bonds in Limulus clotting factor B to form activated factor B. Cleavage of -Pro-Arg-|-Xaa- bonds in synthetic substrates.</text>
        <dbReference type="EC" id="3.4.21.84"/>
    </reaction>
</comment>
<evidence type="ECO:0000259" key="12">
    <source>
        <dbReference type="PROSITE" id="PS50240"/>
    </source>
</evidence>
<dbReference type="InterPro" id="IPR018114">
    <property type="entry name" value="TRYPSIN_HIS"/>
</dbReference>
<feature type="domain" description="Peptidase S1" evidence="12">
    <location>
        <begin position="297"/>
        <end position="457"/>
    </location>
</feature>
<dbReference type="PANTHER" id="PTHR24252:SF7">
    <property type="entry name" value="HYALIN"/>
    <property type="match status" value="1"/>
</dbReference>
<evidence type="ECO:0000256" key="7">
    <source>
        <dbReference type="ARBA" id="ARBA00023157"/>
    </source>
</evidence>
<evidence type="ECO:0000256" key="4">
    <source>
        <dbReference type="ARBA" id="ARBA00022801"/>
    </source>
</evidence>
<dbReference type="CDD" id="cd00190">
    <property type="entry name" value="Tryp_SPc"/>
    <property type="match status" value="1"/>
</dbReference>
<evidence type="ECO:0000313" key="14">
    <source>
        <dbReference type="Proteomes" id="UP000594454"/>
    </source>
</evidence>
<sequence>MQALTKAILVIVSLANANDDSTGKRGRIVGGKRAPQGKYPGMVSLRLYESHICGGSLLSPTFILTAAHCFEGTKKFNEKTARAYKAMVGDVHREAKKGSSKFRQIIAAKGIVVHENYDTTTDANDLAMIQLRKPAIFNRNVGKMTLAKKVPPKDTACTVIGFGVTTNKTDDFEPSDRLLEATVFIMSMKSCEKQDLGEVNPKTQICAGNLNEGKDSCQGDSGGPLICGNKLTGVVSFGAGCADKEIPAIYTSVPTYLKWIQKHLQDKNKPGRKLKDQKPKQMLKYCKLIESLLILVIVSGSYLSDVQVPVGKYPGMVYIHTNINNETHICGGSLINSEFVLTITKCLKQSKREPEFYQIIGGDYNYDINLNGNKTTRQTVHAAKFFINRGSQNSLALIQLARPIQINEYFRPIELVQANPPSDAVCTVVGWNLNATGEQVDTLMTDFRLDSEHCFSL</sequence>
<dbReference type="GO" id="GO:0042381">
    <property type="term" value="P:hemolymph coagulation"/>
    <property type="evidence" value="ECO:0007669"/>
    <property type="project" value="UniProtKB-KW"/>
</dbReference>
<feature type="chain" id="PRO_5031078413" description="limulus clotting factor C" evidence="11">
    <location>
        <begin position="18"/>
        <end position="457"/>
    </location>
</feature>
<dbReference type="PANTHER" id="PTHR24252">
    <property type="entry name" value="ACROSIN-RELATED"/>
    <property type="match status" value="1"/>
</dbReference>
<dbReference type="InterPro" id="IPR043504">
    <property type="entry name" value="Peptidase_S1_PA_chymotrypsin"/>
</dbReference>
<keyword evidence="14" id="KW-1185">Reference proteome</keyword>
<dbReference type="FunFam" id="2.40.10.10:FF:000120">
    <property type="entry name" value="Putative serine protease"/>
    <property type="match status" value="1"/>
</dbReference>
<accession>A0A7R8YTA7</accession>
<dbReference type="PRINTS" id="PR00722">
    <property type="entry name" value="CHYMOTRYPSIN"/>
</dbReference>
<keyword evidence="5" id="KW-0353">Hemolymph clotting</keyword>
<dbReference type="Proteomes" id="UP000594454">
    <property type="component" value="Chromosome 3"/>
</dbReference>
<dbReference type="Pfam" id="PF00089">
    <property type="entry name" value="Trypsin"/>
    <property type="match status" value="2"/>
</dbReference>
<dbReference type="OrthoDB" id="10059102at2759"/>
<dbReference type="AlphaFoldDB" id="A0A7R8YTA7"/>
<evidence type="ECO:0000256" key="10">
    <source>
        <dbReference type="RuleBase" id="RU363034"/>
    </source>
</evidence>
<dbReference type="GO" id="GO:0004252">
    <property type="term" value="F:serine-type endopeptidase activity"/>
    <property type="evidence" value="ECO:0007669"/>
    <property type="project" value="InterPro"/>
</dbReference>
<dbReference type="InterPro" id="IPR033116">
    <property type="entry name" value="TRYPSIN_SER"/>
</dbReference>
<evidence type="ECO:0000256" key="11">
    <source>
        <dbReference type="SAM" id="SignalP"/>
    </source>
</evidence>
<reference evidence="13 14" key="1">
    <citation type="submission" date="2020-11" db="EMBL/GenBank/DDBJ databases">
        <authorList>
            <person name="Wallbank WR R."/>
            <person name="Pardo Diaz C."/>
            <person name="Kozak K."/>
            <person name="Martin S."/>
            <person name="Jiggins C."/>
            <person name="Moest M."/>
            <person name="Warren A I."/>
            <person name="Generalovic N T."/>
            <person name="Byers J.R.P. K."/>
            <person name="Montejo-Kovacevich G."/>
            <person name="Yen C E."/>
        </authorList>
    </citation>
    <scope>NUCLEOTIDE SEQUENCE [LARGE SCALE GENOMIC DNA]</scope>
</reference>
<dbReference type="EC" id="3.4.21.84" evidence="9"/>
<dbReference type="Gene3D" id="2.40.10.10">
    <property type="entry name" value="Trypsin-like serine proteases"/>
    <property type="match status" value="2"/>
</dbReference>
<protein>
    <recommendedName>
        <fullName evidence="9">limulus clotting factor C</fullName>
        <ecNumber evidence="9">3.4.21.84</ecNumber>
    </recommendedName>
</protein>
<dbReference type="InterPro" id="IPR009003">
    <property type="entry name" value="Peptidase_S1_PA"/>
</dbReference>
<dbReference type="PROSITE" id="PS00134">
    <property type="entry name" value="TRYPSIN_HIS"/>
    <property type="match status" value="1"/>
</dbReference>
<keyword evidence="6 10" id="KW-0720">Serine protease</keyword>
<evidence type="ECO:0000256" key="5">
    <source>
        <dbReference type="ARBA" id="ARBA00022820"/>
    </source>
</evidence>
<evidence type="ECO:0000256" key="6">
    <source>
        <dbReference type="ARBA" id="ARBA00022825"/>
    </source>
</evidence>
<dbReference type="InterPro" id="IPR001254">
    <property type="entry name" value="Trypsin_dom"/>
</dbReference>
<dbReference type="InParanoid" id="A0A7R8YTA7"/>
<evidence type="ECO:0000256" key="8">
    <source>
        <dbReference type="ARBA" id="ARBA00052079"/>
    </source>
</evidence>
<feature type="signal peptide" evidence="11">
    <location>
        <begin position="1"/>
        <end position="17"/>
    </location>
</feature>
<dbReference type="GO" id="GO:0006508">
    <property type="term" value="P:proteolysis"/>
    <property type="evidence" value="ECO:0007669"/>
    <property type="project" value="UniProtKB-KW"/>
</dbReference>
<keyword evidence="4 10" id="KW-0378">Hydrolase</keyword>
<gene>
    <name evidence="13" type="ORF">HERILL_LOCUS7415</name>
</gene>
<dbReference type="InterPro" id="IPR001314">
    <property type="entry name" value="Peptidase_S1A"/>
</dbReference>